<feature type="domain" description="GyrI-like small molecule binding" evidence="1">
    <location>
        <begin position="63"/>
        <end position="127"/>
    </location>
</feature>
<dbReference type="RefSeq" id="WP_264516175.1">
    <property type="nucleotide sequence ID" value="NZ_JAPDDR010000016.1"/>
</dbReference>
<keyword evidence="3" id="KW-1185">Reference proteome</keyword>
<reference evidence="2" key="1">
    <citation type="submission" date="2022-10" db="EMBL/GenBank/DDBJ databases">
        <title>Luteolibacter sp. GHJ8, whole genome shotgun sequencing project.</title>
        <authorList>
            <person name="Zhao G."/>
            <person name="Shen L."/>
        </authorList>
    </citation>
    <scope>NUCLEOTIDE SEQUENCE</scope>
    <source>
        <strain evidence="2">GHJ8</strain>
    </source>
</reference>
<dbReference type="EMBL" id="JAPDDR010000016">
    <property type="protein sequence ID" value="MCW1916595.1"/>
    <property type="molecule type" value="Genomic_DNA"/>
</dbReference>
<protein>
    <recommendedName>
        <fullName evidence="1">GyrI-like small molecule binding domain-containing protein</fullName>
    </recommendedName>
</protein>
<accession>A0ABT3GBH2</accession>
<proteinExistence type="predicted"/>
<comment type="caution">
    <text evidence="2">The sequence shown here is derived from an EMBL/GenBank/DDBJ whole genome shotgun (WGS) entry which is preliminary data.</text>
</comment>
<name>A0ABT3GBH2_9BACT</name>
<evidence type="ECO:0000313" key="3">
    <source>
        <dbReference type="Proteomes" id="UP001165653"/>
    </source>
</evidence>
<dbReference type="Pfam" id="PF06445">
    <property type="entry name" value="GyrI-like"/>
    <property type="match status" value="1"/>
</dbReference>
<evidence type="ECO:0000313" key="2">
    <source>
        <dbReference type="EMBL" id="MCW1916595.1"/>
    </source>
</evidence>
<dbReference type="Gene3D" id="3.20.80.10">
    <property type="entry name" value="Regulatory factor, effector binding domain"/>
    <property type="match status" value="1"/>
</dbReference>
<evidence type="ECO:0000259" key="1">
    <source>
        <dbReference type="Pfam" id="PF06445"/>
    </source>
</evidence>
<sequence>MADEIHVIDVAPVFTAVIRERVARDELSRFVPAACGEVWSFLRDAGLPKPGRHLALYGADGMVEAGVEVGSPLINSGRVLGSQLPSGRAITMVHHGPYDRLGETHARIREWCAVQGFRSAGICWELYGHWEEGWEEDASLIRTDAFHLLKPEDIQPADPP</sequence>
<dbReference type="InterPro" id="IPR011256">
    <property type="entry name" value="Reg_factor_effector_dom_sf"/>
</dbReference>
<dbReference type="SUPFAM" id="SSF55136">
    <property type="entry name" value="Probable bacterial effector-binding domain"/>
    <property type="match status" value="1"/>
</dbReference>
<organism evidence="2 3">
    <name type="scientific">Luteolibacter rhizosphaerae</name>
    <dbReference type="NCBI Taxonomy" id="2989719"/>
    <lineage>
        <taxon>Bacteria</taxon>
        <taxon>Pseudomonadati</taxon>
        <taxon>Verrucomicrobiota</taxon>
        <taxon>Verrucomicrobiia</taxon>
        <taxon>Verrucomicrobiales</taxon>
        <taxon>Verrucomicrobiaceae</taxon>
        <taxon>Luteolibacter</taxon>
    </lineage>
</organism>
<dbReference type="Proteomes" id="UP001165653">
    <property type="component" value="Unassembled WGS sequence"/>
</dbReference>
<dbReference type="InterPro" id="IPR029442">
    <property type="entry name" value="GyrI-like"/>
</dbReference>
<gene>
    <name evidence="2" type="ORF">OJ996_23610</name>
</gene>